<evidence type="ECO:0000256" key="5">
    <source>
        <dbReference type="ARBA" id="ARBA00022759"/>
    </source>
</evidence>
<evidence type="ECO:0000256" key="8">
    <source>
        <dbReference type="ARBA" id="ARBA00023118"/>
    </source>
</evidence>
<dbReference type="PANTHER" id="PTHR34405:SF3">
    <property type="entry name" value="CRISPR-ASSOCIATED ENDORIBONUCLEASE CAS2 3"/>
    <property type="match status" value="1"/>
</dbReference>
<evidence type="ECO:0000256" key="3">
    <source>
        <dbReference type="ARBA" id="ARBA00022722"/>
    </source>
</evidence>
<comment type="subunit">
    <text evidence="9">Homodimer, forms a heterotetramer with a Cas1 homodimer.</text>
</comment>
<protein>
    <recommendedName>
        <fullName evidence="9">CRISPR-associated endoribonuclease Cas2</fullName>
        <ecNumber evidence="9">3.1.-.-</ecNumber>
    </recommendedName>
</protein>
<dbReference type="GO" id="GO:0004519">
    <property type="term" value="F:endonuclease activity"/>
    <property type="evidence" value="ECO:0007669"/>
    <property type="project" value="UniProtKB-KW"/>
</dbReference>
<evidence type="ECO:0000256" key="6">
    <source>
        <dbReference type="ARBA" id="ARBA00022801"/>
    </source>
</evidence>
<keyword evidence="11" id="KW-1185">Reference proteome</keyword>
<evidence type="ECO:0000256" key="2">
    <source>
        <dbReference type="ARBA" id="ARBA00009959"/>
    </source>
</evidence>
<dbReference type="SUPFAM" id="SSF143430">
    <property type="entry name" value="TTP0101/SSO1404-like"/>
    <property type="match status" value="1"/>
</dbReference>
<gene>
    <name evidence="9 10" type="primary">cas2</name>
    <name evidence="10" type="ORF">RVY80_09900</name>
</gene>
<dbReference type="InterPro" id="IPR019199">
    <property type="entry name" value="Virulence_VapD/CRISPR_Cas2"/>
</dbReference>
<comment type="similarity">
    <text evidence="2 9">Belongs to the CRISPR-associated endoribonuclease Cas2 protein family.</text>
</comment>
<keyword evidence="8 9" id="KW-0051">Antiviral defense</keyword>
<evidence type="ECO:0000256" key="1">
    <source>
        <dbReference type="ARBA" id="ARBA00001946"/>
    </source>
</evidence>
<proteinExistence type="inferred from homology"/>
<keyword evidence="6 9" id="KW-0378">Hydrolase</keyword>
<dbReference type="NCBIfam" id="TIGR01573">
    <property type="entry name" value="cas2"/>
    <property type="match status" value="1"/>
</dbReference>
<dbReference type="RefSeq" id="WP_317330482.1">
    <property type="nucleotide sequence ID" value="NZ_JAWJZA010000031.1"/>
</dbReference>
<evidence type="ECO:0000256" key="4">
    <source>
        <dbReference type="ARBA" id="ARBA00022723"/>
    </source>
</evidence>
<evidence type="ECO:0000256" key="9">
    <source>
        <dbReference type="HAMAP-Rule" id="MF_01471"/>
    </source>
</evidence>
<evidence type="ECO:0000313" key="10">
    <source>
        <dbReference type="EMBL" id="MDV5089130.1"/>
    </source>
</evidence>
<keyword evidence="4 9" id="KW-0479">Metal-binding</keyword>
<name>A0ABU3ZB30_9FIRM</name>
<sequence>MILISYDIADDKKRSRFNKFIRKFGFMLQYSVYEITNSESMLDKIIWEIEHRWEPTFDESDSVIIIKTSKTCRISKFGYAKHDEDSIVVI</sequence>
<dbReference type="Proteomes" id="UP001272515">
    <property type="component" value="Unassembled WGS sequence"/>
</dbReference>
<reference evidence="10 11" key="1">
    <citation type="submission" date="2023-10" db="EMBL/GenBank/DDBJ databases">
        <title>Veillonella sp. nov., isolated from a pig farm feces dump.</title>
        <authorList>
            <person name="Chang Y.-H."/>
        </authorList>
    </citation>
    <scope>NUCLEOTIDE SEQUENCE [LARGE SCALE GENOMIC DNA]</scope>
    <source>
        <strain evidence="10 11">YH-vei2233</strain>
    </source>
</reference>
<comment type="function">
    <text evidence="9">CRISPR (clustered regularly interspaced short palindromic repeat), is an adaptive immune system that provides protection against mobile genetic elements (viruses, transposable elements and conjugative plasmids). CRISPR clusters contain sequences complementary to antecedent mobile elements and target invading nucleic acids. CRISPR clusters are transcribed and processed into CRISPR RNA (crRNA). Functions as a ssRNA-specific endoribonuclease. Involved in the integration of spacer DNA into the CRISPR cassette.</text>
</comment>
<evidence type="ECO:0000313" key="11">
    <source>
        <dbReference type="Proteomes" id="UP001272515"/>
    </source>
</evidence>
<keyword evidence="5 9" id="KW-0255">Endonuclease</keyword>
<comment type="caution">
    <text evidence="10">The sequence shown here is derived from an EMBL/GenBank/DDBJ whole genome shotgun (WGS) entry which is preliminary data.</text>
</comment>
<organism evidence="10 11">
    <name type="scientific">Veillonella absiana</name>
    <dbReference type="NCBI Taxonomy" id="3079305"/>
    <lineage>
        <taxon>Bacteria</taxon>
        <taxon>Bacillati</taxon>
        <taxon>Bacillota</taxon>
        <taxon>Negativicutes</taxon>
        <taxon>Veillonellales</taxon>
        <taxon>Veillonellaceae</taxon>
        <taxon>Veillonella</taxon>
    </lineage>
</organism>
<keyword evidence="7 9" id="KW-0460">Magnesium</keyword>
<dbReference type="HAMAP" id="MF_01471">
    <property type="entry name" value="Cas2"/>
    <property type="match status" value="1"/>
</dbReference>
<dbReference type="EC" id="3.1.-.-" evidence="9"/>
<evidence type="ECO:0000256" key="7">
    <source>
        <dbReference type="ARBA" id="ARBA00022842"/>
    </source>
</evidence>
<comment type="cofactor">
    <cofactor evidence="1 9">
        <name>Mg(2+)</name>
        <dbReference type="ChEBI" id="CHEBI:18420"/>
    </cofactor>
</comment>
<dbReference type="CDD" id="cd09725">
    <property type="entry name" value="Cas2_I_II_III"/>
    <property type="match status" value="1"/>
</dbReference>
<dbReference type="InterPro" id="IPR021127">
    <property type="entry name" value="CRISPR_associated_Cas2"/>
</dbReference>
<dbReference type="Gene3D" id="3.30.70.240">
    <property type="match status" value="1"/>
</dbReference>
<feature type="binding site" evidence="9">
    <location>
        <position position="7"/>
    </location>
    <ligand>
        <name>Mg(2+)</name>
        <dbReference type="ChEBI" id="CHEBI:18420"/>
        <note>catalytic</note>
    </ligand>
</feature>
<dbReference type="Pfam" id="PF09827">
    <property type="entry name" value="CRISPR_Cas2"/>
    <property type="match status" value="1"/>
</dbReference>
<dbReference type="EMBL" id="JAWJZB010000014">
    <property type="protein sequence ID" value="MDV5089130.1"/>
    <property type="molecule type" value="Genomic_DNA"/>
</dbReference>
<keyword evidence="3 9" id="KW-0540">Nuclease</keyword>
<accession>A0ABU3ZB30</accession>
<dbReference type="PANTHER" id="PTHR34405">
    <property type="entry name" value="CRISPR-ASSOCIATED ENDORIBONUCLEASE CAS2"/>
    <property type="match status" value="1"/>
</dbReference>